<gene>
    <name evidence="1" type="ORF">RCL2_000313500</name>
</gene>
<sequence length="67" mass="7731">MGKLFNDDVNILLYFLPRPPLSYIIFFEDLFEDLLLEYKVEKNMSSVKVTMNAIAPETIAKTNSESL</sequence>
<comment type="caution">
    <text evidence="1">The sequence shown here is derived from an EMBL/GenBank/DDBJ whole genome shotgun (WGS) entry which is preliminary data.</text>
</comment>
<evidence type="ECO:0000313" key="1">
    <source>
        <dbReference type="EMBL" id="GES75719.1"/>
    </source>
</evidence>
<organism evidence="1 2">
    <name type="scientific">Rhizophagus clarus</name>
    <dbReference type="NCBI Taxonomy" id="94130"/>
    <lineage>
        <taxon>Eukaryota</taxon>
        <taxon>Fungi</taxon>
        <taxon>Fungi incertae sedis</taxon>
        <taxon>Mucoromycota</taxon>
        <taxon>Glomeromycotina</taxon>
        <taxon>Glomeromycetes</taxon>
        <taxon>Glomerales</taxon>
        <taxon>Glomeraceae</taxon>
        <taxon>Rhizophagus</taxon>
    </lineage>
</organism>
<reference evidence="1" key="1">
    <citation type="submission" date="2019-10" db="EMBL/GenBank/DDBJ databases">
        <title>Conservation and host-specific expression of non-tandemly repeated heterogenous ribosome RNA gene in arbuscular mycorrhizal fungi.</title>
        <authorList>
            <person name="Maeda T."/>
            <person name="Kobayashi Y."/>
            <person name="Nakagawa T."/>
            <person name="Ezawa T."/>
            <person name="Yamaguchi K."/>
            <person name="Bino T."/>
            <person name="Nishimoto Y."/>
            <person name="Shigenobu S."/>
            <person name="Kawaguchi M."/>
        </authorList>
    </citation>
    <scope>NUCLEOTIDE SEQUENCE</scope>
    <source>
        <strain evidence="1">HR1</strain>
    </source>
</reference>
<dbReference type="EMBL" id="BLAL01000017">
    <property type="protein sequence ID" value="GES75719.1"/>
    <property type="molecule type" value="Genomic_DNA"/>
</dbReference>
<evidence type="ECO:0000313" key="2">
    <source>
        <dbReference type="Proteomes" id="UP000615446"/>
    </source>
</evidence>
<protein>
    <submittedName>
        <fullName evidence="1">Uncharacterized protein</fullName>
    </submittedName>
</protein>
<proteinExistence type="predicted"/>
<name>A0A8H3KXU5_9GLOM</name>
<dbReference type="Proteomes" id="UP000615446">
    <property type="component" value="Unassembled WGS sequence"/>
</dbReference>
<dbReference type="AlphaFoldDB" id="A0A8H3KXU5"/>
<accession>A0A8H3KXU5</accession>